<proteinExistence type="predicted"/>
<dbReference type="EMBL" id="WJBB01000007">
    <property type="protein sequence ID" value="MBC3797002.1"/>
    <property type="molecule type" value="Genomic_DNA"/>
</dbReference>
<evidence type="ECO:0000259" key="2">
    <source>
        <dbReference type="Pfam" id="PF17650"/>
    </source>
</evidence>
<dbReference type="Pfam" id="PF17651">
    <property type="entry name" value="Raco_middle"/>
    <property type="match status" value="1"/>
</dbReference>
<dbReference type="Pfam" id="PF14574">
    <property type="entry name" value="RACo_C_ter"/>
    <property type="match status" value="1"/>
</dbReference>
<organism evidence="4 5">
    <name type="scientific">Acetobacterium tundrae</name>
    <dbReference type="NCBI Taxonomy" id="132932"/>
    <lineage>
        <taxon>Bacteria</taxon>
        <taxon>Bacillati</taxon>
        <taxon>Bacillota</taxon>
        <taxon>Clostridia</taxon>
        <taxon>Eubacteriales</taxon>
        <taxon>Eubacteriaceae</taxon>
        <taxon>Acetobacterium</taxon>
    </lineage>
</organism>
<feature type="domain" description="RACo linker region" evidence="2">
    <location>
        <begin position="8"/>
        <end position="86"/>
    </location>
</feature>
<dbReference type="Pfam" id="PF17650">
    <property type="entry name" value="RACo_linker"/>
    <property type="match status" value="1"/>
</dbReference>
<protein>
    <submittedName>
        <fullName evidence="4">DUF4445 domain-containing protein</fullName>
    </submittedName>
</protein>
<dbReference type="Gene3D" id="3.30.420.480">
    <property type="entry name" value="Domain of unknown function (DUF4445)"/>
    <property type="match status" value="1"/>
</dbReference>
<gene>
    <name evidence="4" type="ORF">GH807_08075</name>
</gene>
<feature type="domain" description="RACo-like middle region" evidence="3">
    <location>
        <begin position="90"/>
        <end position="250"/>
    </location>
</feature>
<dbReference type="InterPro" id="IPR040506">
    <property type="entry name" value="RACo_linker"/>
</dbReference>
<reference evidence="4 5" key="1">
    <citation type="journal article" date="2020" name="mSystems">
        <title>Defining Genomic and Predicted Metabolic Features of the Acetobacterium Genus.</title>
        <authorList>
            <person name="Ross D.E."/>
            <person name="Marshall C.W."/>
            <person name="Gulliver D."/>
            <person name="May H.D."/>
            <person name="Norman R.S."/>
        </authorList>
    </citation>
    <scope>NUCLEOTIDE SEQUENCE [LARGE SCALE GENOMIC DNA]</scope>
    <source>
        <strain evidence="4 5">DSM 9173</strain>
    </source>
</reference>
<keyword evidence="5" id="KW-1185">Reference proteome</keyword>
<dbReference type="Gene3D" id="3.10.20.880">
    <property type="match status" value="1"/>
</dbReference>
<dbReference type="Proteomes" id="UP000653358">
    <property type="component" value="Unassembled WGS sequence"/>
</dbReference>
<dbReference type="InterPro" id="IPR052911">
    <property type="entry name" value="Corrinoid_activation_enz"/>
</dbReference>
<feature type="domain" description="RACo C-terminal" evidence="1">
    <location>
        <begin position="252"/>
        <end position="509"/>
    </location>
</feature>
<comment type="caution">
    <text evidence="4">The sequence shown here is derived from an EMBL/GenBank/DDBJ whole genome shotgun (WGS) entry which is preliminary data.</text>
</comment>
<evidence type="ECO:0000313" key="4">
    <source>
        <dbReference type="EMBL" id="MBC3797002.1"/>
    </source>
</evidence>
<dbReference type="PANTHER" id="PTHR42895">
    <property type="entry name" value="IRON-SULFUR CLUSTER-BINDING PROTEIN-RELATED"/>
    <property type="match status" value="1"/>
</dbReference>
<dbReference type="InterPro" id="IPR027980">
    <property type="entry name" value="RACo_C"/>
</dbReference>
<evidence type="ECO:0000259" key="1">
    <source>
        <dbReference type="Pfam" id="PF14574"/>
    </source>
</evidence>
<dbReference type="InterPro" id="IPR041414">
    <property type="entry name" value="Raco-like_middle"/>
</dbReference>
<evidence type="ECO:0000259" key="3">
    <source>
        <dbReference type="Pfam" id="PF17651"/>
    </source>
</evidence>
<evidence type="ECO:0000313" key="5">
    <source>
        <dbReference type="Proteomes" id="UP000653358"/>
    </source>
</evidence>
<accession>A0ABR6WKP1</accession>
<dbReference type="RefSeq" id="WP_148605174.1">
    <property type="nucleotide sequence ID" value="NZ_RXYB01000019.1"/>
</dbReference>
<sequence>MEKLREKALTKKIFLKLSPPGDGDIIGDKERIIKALSQEFGKVKFSYQMLRTIYPFCREANWEMTLTLIENEKVWEIIRLEAGDRTNYHYGIAVDLGSTTVAMEMVDLNTGAILDQTSVFNHQIKFGDDILSRIFYTKKKCSHLKEIQKSTIETFSELLNSLKEKTGIDPKESYIMVISGNTTMIHFLLGIDPWPIFQYPFAPVFNHTGFMNARDLGLPIEGVVFCMPSVANYLGGDTVSGLLVAGLHEKEELGLFIDIGTNGEMVLGNKSFLLAGAGAAGPALEGAISKNGMKASSGAVDSVIIEENQLKLTTIADSKPLGICGSGIVDLLAQMLLNGWIDFSGRFNPEISERIIKKDREYGVVYAWKGESGSGEELVFTQTDIGQFIDAKAAANTMVAYLLERLGVEASEVQRLYISGAFGTYLNLESAITIGLYPDLPRDRFVSLGNSSLKGAYALLISAEKMDKVQMLQEKIEYLEFGAATDFLTRMFAARFLPHTDFDSYPTVKAELIKRGRLRDIRRDSK</sequence>
<name>A0ABR6WKP1_9FIRM</name>
<dbReference type="PANTHER" id="PTHR42895:SF1">
    <property type="entry name" value="IRON-SULFUR CLUSTER PROTEIN"/>
    <property type="match status" value="1"/>
</dbReference>
<dbReference type="InterPro" id="IPR042259">
    <property type="entry name" value="Raco-like_middle_sf"/>
</dbReference>